<dbReference type="PANTHER" id="PTHR42681:SF1">
    <property type="entry name" value="MALONYL-COA-ACYL CARRIER PROTEIN TRANSACYLASE, MITOCHONDRIAL"/>
    <property type="match status" value="1"/>
</dbReference>
<dbReference type="PIRSF" id="PIRSF000446">
    <property type="entry name" value="Mct"/>
    <property type="match status" value="1"/>
</dbReference>
<evidence type="ECO:0000256" key="1">
    <source>
        <dbReference type="ARBA" id="ARBA00022679"/>
    </source>
</evidence>
<dbReference type="PATRIC" id="fig|1218492.5.peg.1581"/>
<dbReference type="InterPro" id="IPR024925">
    <property type="entry name" value="Malonyl_CoA-ACP_transAc"/>
</dbReference>
<accession>A0A0F4LP72</accession>
<feature type="domain" description="Malonyl-CoA:ACP transacylase (MAT)" evidence="6">
    <location>
        <begin position="5"/>
        <end position="307"/>
    </location>
</feature>
<dbReference type="SMART" id="SM00827">
    <property type="entry name" value="PKS_AT"/>
    <property type="match status" value="1"/>
</dbReference>
<evidence type="ECO:0000256" key="3">
    <source>
        <dbReference type="ARBA" id="ARBA00048462"/>
    </source>
</evidence>
<dbReference type="InterPro" id="IPR014043">
    <property type="entry name" value="Acyl_transferase_dom"/>
</dbReference>
<dbReference type="InterPro" id="IPR001227">
    <property type="entry name" value="Ac_transferase_dom_sf"/>
</dbReference>
<dbReference type="GO" id="GO:0004314">
    <property type="term" value="F:[acyl-carrier-protein] S-malonyltransferase activity"/>
    <property type="evidence" value="ECO:0007669"/>
    <property type="project" value="UniProtKB-EC"/>
</dbReference>
<comment type="catalytic activity">
    <reaction evidence="3 4">
        <text>holo-[ACP] + malonyl-CoA = malonyl-[ACP] + CoA</text>
        <dbReference type="Rhea" id="RHEA:41792"/>
        <dbReference type="Rhea" id="RHEA-COMP:9623"/>
        <dbReference type="Rhea" id="RHEA-COMP:9685"/>
        <dbReference type="ChEBI" id="CHEBI:57287"/>
        <dbReference type="ChEBI" id="CHEBI:57384"/>
        <dbReference type="ChEBI" id="CHEBI:64479"/>
        <dbReference type="ChEBI" id="CHEBI:78449"/>
        <dbReference type="EC" id="2.3.1.39"/>
    </reaction>
</comment>
<keyword evidence="1 4" id="KW-0808">Transferase</keyword>
<protein>
    <recommendedName>
        <fullName evidence="4">Malonyl CoA-acyl carrier protein transacylase</fullName>
        <ecNumber evidence="4">2.3.1.39</ecNumber>
    </recommendedName>
</protein>
<dbReference type="PANTHER" id="PTHR42681">
    <property type="entry name" value="MALONYL-COA-ACYL CARRIER PROTEIN TRANSACYLASE, MITOCHONDRIAL"/>
    <property type="match status" value="1"/>
</dbReference>
<dbReference type="Pfam" id="PF00698">
    <property type="entry name" value="Acyl_transf_1"/>
    <property type="match status" value="1"/>
</dbReference>
<evidence type="ECO:0000256" key="4">
    <source>
        <dbReference type="PIRNR" id="PIRNR000446"/>
    </source>
</evidence>
<gene>
    <name evidence="7" type="ORF">JG30_15260</name>
</gene>
<comment type="similarity">
    <text evidence="4">Belongs to the fabD family.</text>
</comment>
<dbReference type="EC" id="2.3.1.39" evidence="4"/>
<dbReference type="Gene3D" id="3.40.366.10">
    <property type="entry name" value="Malonyl-Coenzyme A Acyl Carrier Protein, domain 2"/>
    <property type="match status" value="1"/>
</dbReference>
<comment type="caution">
    <text evidence="7">The sequence shown here is derived from an EMBL/GenBank/DDBJ whole genome shotgun (WGS) entry which is preliminary data.</text>
</comment>
<evidence type="ECO:0000313" key="8">
    <source>
        <dbReference type="Proteomes" id="UP000033558"/>
    </source>
</evidence>
<dbReference type="SUPFAM" id="SSF52151">
    <property type="entry name" value="FabD/lysophospholipase-like"/>
    <property type="match status" value="1"/>
</dbReference>
<evidence type="ECO:0000259" key="6">
    <source>
        <dbReference type="SMART" id="SM00827"/>
    </source>
</evidence>
<keyword evidence="8" id="KW-1185">Reference proteome</keyword>
<dbReference type="InterPro" id="IPR016036">
    <property type="entry name" value="Malonyl_transacylase_ACP-bd"/>
</dbReference>
<keyword evidence="2 4" id="KW-0012">Acyltransferase</keyword>
<dbReference type="Gene3D" id="3.30.70.250">
    <property type="entry name" value="Malonyl-CoA ACP transacylase, ACP-binding"/>
    <property type="match status" value="1"/>
</dbReference>
<dbReference type="InterPro" id="IPR016035">
    <property type="entry name" value="Acyl_Trfase/lysoPLipase"/>
</dbReference>
<dbReference type="InterPro" id="IPR050858">
    <property type="entry name" value="Mal-CoA-ACP_Trans/PKS_FabD"/>
</dbReference>
<dbReference type="AlphaFoldDB" id="A0A0F4LP72"/>
<organism evidence="7 8">
    <name type="scientific">Bombilactobacillus mellifer</name>
    <dbReference type="NCBI Taxonomy" id="1218492"/>
    <lineage>
        <taxon>Bacteria</taxon>
        <taxon>Bacillati</taxon>
        <taxon>Bacillota</taxon>
        <taxon>Bacilli</taxon>
        <taxon>Lactobacillales</taxon>
        <taxon>Lactobacillaceae</taxon>
        <taxon>Bombilactobacillus</taxon>
    </lineage>
</organism>
<dbReference type="SUPFAM" id="SSF55048">
    <property type="entry name" value="Probable ACP-binding domain of malonyl-CoA ACP transacylase"/>
    <property type="match status" value="1"/>
</dbReference>
<dbReference type="EMBL" id="JXJQ01000011">
    <property type="protein sequence ID" value="KJY60405.1"/>
    <property type="molecule type" value="Genomic_DNA"/>
</dbReference>
<evidence type="ECO:0000313" key="7">
    <source>
        <dbReference type="EMBL" id="KJY60405.1"/>
    </source>
</evidence>
<sequence length="309" mass="33750">MIGLLFSGQGAQKTGLTHDLYLQEPRYRQIIDQASAVLNWDLPALMFDDRYADKLAQTQYAQPVILAQSYGLFQLIRDYLPAPSEALGLSLGEYSALACGDYLDFATILKVIQRRGELMQHASDQVHSKMVALMHASLAQVQTACQRAQTHGVVAVANVNTPQQIVIGGEIAAVDAATAWLQQQDRHIRKVTLAVSGAFHTPLMQPIQAQLQDVLAPLVWQKGKFRVWSTTTQQVFTPENLTATLTSQLVSPTNFAATLTSLVDQLTAVIEVGPGRTLLGFTKKILPTLPRYQIDSIDKLAATRSALGG</sequence>
<proteinExistence type="inferred from homology"/>
<dbReference type="OrthoDB" id="9805460at2"/>
<name>A0A0F4LP72_9LACO</name>
<dbReference type="Proteomes" id="UP000033558">
    <property type="component" value="Unassembled WGS sequence"/>
</dbReference>
<feature type="active site" evidence="5">
    <location>
        <position position="90"/>
    </location>
</feature>
<dbReference type="HOGENOM" id="CLU_030558_1_1_9"/>
<evidence type="ECO:0000256" key="5">
    <source>
        <dbReference type="PIRSR" id="PIRSR000446-1"/>
    </source>
</evidence>
<dbReference type="RefSeq" id="WP_046317713.1">
    <property type="nucleotide sequence ID" value="NZ_JBHSZT010000003.1"/>
</dbReference>
<dbReference type="STRING" id="1218492.JG30_15260"/>
<evidence type="ECO:0000256" key="2">
    <source>
        <dbReference type="ARBA" id="ARBA00023315"/>
    </source>
</evidence>
<feature type="active site" evidence="5">
    <location>
        <position position="200"/>
    </location>
</feature>
<reference evidence="7 8" key="1">
    <citation type="submission" date="2015-01" db="EMBL/GenBank/DDBJ databases">
        <title>Comparative genomics of the lactic acid bacteria isolated from the honey bee gut.</title>
        <authorList>
            <person name="Ellegaard K.M."/>
            <person name="Tamarit D."/>
            <person name="Javelind E."/>
            <person name="Olofsson T."/>
            <person name="Andersson S.G."/>
            <person name="Vasquez A."/>
        </authorList>
    </citation>
    <scope>NUCLEOTIDE SEQUENCE [LARGE SCALE GENOMIC DNA]</scope>
    <source>
        <strain evidence="7 8">Bin4</strain>
    </source>
</reference>
<dbReference type="GO" id="GO:0006633">
    <property type="term" value="P:fatty acid biosynthetic process"/>
    <property type="evidence" value="ECO:0007669"/>
    <property type="project" value="TreeGrafter"/>
</dbReference>